<name>A0ABW9ELT3_9BURK</name>
<keyword evidence="2" id="KW-1133">Transmembrane helix</keyword>
<gene>
    <name evidence="3" type="ORF">PQQ73_27470</name>
</gene>
<evidence type="ECO:0000256" key="1">
    <source>
        <dbReference type="SAM" id="MobiDB-lite"/>
    </source>
</evidence>
<keyword evidence="2" id="KW-0472">Membrane</keyword>
<feature type="transmembrane region" description="Helical" evidence="2">
    <location>
        <begin position="42"/>
        <end position="62"/>
    </location>
</feature>
<dbReference type="InterPro" id="IPR011744">
    <property type="entry name" value="ATPase_gene1"/>
</dbReference>
<dbReference type="RefSeq" id="WP_408147674.1">
    <property type="nucleotide sequence ID" value="NZ_JAQQCJ010000014.1"/>
</dbReference>
<proteinExistence type="predicted"/>
<keyword evidence="2" id="KW-0812">Transmembrane</keyword>
<sequence length="105" mass="11702">MNSPRHDERHPHDDGLADAAQQAARRAARGREEPEPSLGSRLGQIGILGWAIVVPTLLGLALGHWLDRMFGTRVFFSAPLLMVGAAFGFWSAWKWMHRQQGAHHD</sequence>
<reference evidence="3 4" key="1">
    <citation type="journal article" date="2024" name="Chem. Sci.">
        <title>Discovery of megapolipeptins by genome mining of a Burkholderiales bacteria collection.</title>
        <authorList>
            <person name="Paulo B.S."/>
            <person name="Recchia M.J.J."/>
            <person name="Lee S."/>
            <person name="Fergusson C.H."/>
            <person name="Romanowski S.B."/>
            <person name="Hernandez A."/>
            <person name="Krull N."/>
            <person name="Liu D.Y."/>
            <person name="Cavanagh H."/>
            <person name="Bos A."/>
            <person name="Gray C.A."/>
            <person name="Murphy B.T."/>
            <person name="Linington R.G."/>
            <person name="Eustaquio A.S."/>
        </authorList>
    </citation>
    <scope>NUCLEOTIDE SEQUENCE [LARGE SCALE GENOMIC DNA]</scope>
    <source>
        <strain evidence="3 4">RL17-350-BIC-E</strain>
    </source>
</reference>
<evidence type="ECO:0000256" key="2">
    <source>
        <dbReference type="SAM" id="Phobius"/>
    </source>
</evidence>
<dbReference type="InterPro" id="IPR032820">
    <property type="entry name" value="ATPase_put"/>
</dbReference>
<feature type="region of interest" description="Disordered" evidence="1">
    <location>
        <begin position="1"/>
        <end position="41"/>
    </location>
</feature>
<evidence type="ECO:0000313" key="3">
    <source>
        <dbReference type="EMBL" id="MFM0720064.1"/>
    </source>
</evidence>
<feature type="compositionally biased region" description="Basic and acidic residues" evidence="1">
    <location>
        <begin position="1"/>
        <end position="15"/>
    </location>
</feature>
<accession>A0ABW9ELT3</accession>
<dbReference type="Proteomes" id="UP001629392">
    <property type="component" value="Unassembled WGS sequence"/>
</dbReference>
<evidence type="ECO:0000313" key="4">
    <source>
        <dbReference type="Proteomes" id="UP001629392"/>
    </source>
</evidence>
<dbReference type="NCBIfam" id="TIGR02230">
    <property type="entry name" value="ATPase_gene1"/>
    <property type="match status" value="1"/>
</dbReference>
<keyword evidence="4" id="KW-1185">Reference proteome</keyword>
<protein>
    <submittedName>
        <fullName evidence="3">AtpZ/AtpI family protein</fullName>
    </submittedName>
</protein>
<feature type="transmembrane region" description="Helical" evidence="2">
    <location>
        <begin position="74"/>
        <end position="93"/>
    </location>
</feature>
<comment type="caution">
    <text evidence="3">The sequence shown here is derived from an EMBL/GenBank/DDBJ whole genome shotgun (WGS) entry which is preliminary data.</text>
</comment>
<organism evidence="3 4">
    <name type="scientific">Paraburkholderia strydomiana</name>
    <dbReference type="NCBI Taxonomy" id="1245417"/>
    <lineage>
        <taxon>Bacteria</taxon>
        <taxon>Pseudomonadati</taxon>
        <taxon>Pseudomonadota</taxon>
        <taxon>Betaproteobacteria</taxon>
        <taxon>Burkholderiales</taxon>
        <taxon>Burkholderiaceae</taxon>
        <taxon>Paraburkholderia</taxon>
    </lineage>
</organism>
<dbReference type="Pfam" id="PF09527">
    <property type="entry name" value="ATPase_gene1"/>
    <property type="match status" value="1"/>
</dbReference>
<dbReference type="EMBL" id="JAQQCL010000026">
    <property type="protein sequence ID" value="MFM0720064.1"/>
    <property type="molecule type" value="Genomic_DNA"/>
</dbReference>